<feature type="domain" description="7,8-dihydro-6-hydroxymethylpterin-pyrophosphokinase" evidence="8">
    <location>
        <begin position="43"/>
        <end position="54"/>
    </location>
</feature>
<dbReference type="SUPFAM" id="SSF55083">
    <property type="entry name" value="6-hydroxymethyl-7,8-dihydropterin pyrophosphokinase, HPPK"/>
    <property type="match status" value="1"/>
</dbReference>
<evidence type="ECO:0000256" key="4">
    <source>
        <dbReference type="ARBA" id="ARBA00022741"/>
    </source>
</evidence>
<proteinExistence type="predicted"/>
<dbReference type="GO" id="GO:0046656">
    <property type="term" value="P:folic acid biosynthetic process"/>
    <property type="evidence" value="ECO:0007669"/>
    <property type="project" value="UniProtKB-KW"/>
</dbReference>
<dbReference type="NCBIfam" id="TIGR01498">
    <property type="entry name" value="folK"/>
    <property type="match status" value="1"/>
</dbReference>
<dbReference type="GO" id="GO:0005524">
    <property type="term" value="F:ATP binding"/>
    <property type="evidence" value="ECO:0007669"/>
    <property type="project" value="UniProtKB-KW"/>
</dbReference>
<evidence type="ECO:0000256" key="3">
    <source>
        <dbReference type="ARBA" id="ARBA00022679"/>
    </source>
</evidence>
<name>A0A381QE04_9ZZZZ</name>
<dbReference type="PANTHER" id="PTHR43071:SF1">
    <property type="entry name" value="2-AMINO-4-HYDROXY-6-HYDROXYMETHYLDIHYDROPTERIDINE PYROPHOSPHOKINASE"/>
    <property type="match status" value="1"/>
</dbReference>
<dbReference type="EC" id="2.7.6.3" evidence="2"/>
<dbReference type="UniPathway" id="UPA00077">
    <property type="reaction ID" value="UER00155"/>
</dbReference>
<dbReference type="PROSITE" id="PS00794">
    <property type="entry name" value="HPPK"/>
    <property type="match status" value="1"/>
</dbReference>
<dbReference type="GO" id="GO:0046654">
    <property type="term" value="P:tetrahydrofolate biosynthetic process"/>
    <property type="evidence" value="ECO:0007669"/>
    <property type="project" value="UniProtKB-UniPathway"/>
</dbReference>
<keyword evidence="7" id="KW-0289">Folate biosynthesis</keyword>
<keyword evidence="3" id="KW-0808">Transferase</keyword>
<evidence type="ECO:0000256" key="7">
    <source>
        <dbReference type="ARBA" id="ARBA00022909"/>
    </source>
</evidence>
<dbReference type="Pfam" id="PF01288">
    <property type="entry name" value="HPPK"/>
    <property type="match status" value="1"/>
</dbReference>
<keyword evidence="5" id="KW-0418">Kinase</keyword>
<dbReference type="InterPro" id="IPR000550">
    <property type="entry name" value="Hppk"/>
</dbReference>
<dbReference type="InterPro" id="IPR035907">
    <property type="entry name" value="Hppk_sf"/>
</dbReference>
<evidence type="ECO:0000256" key="2">
    <source>
        <dbReference type="ARBA" id="ARBA00013253"/>
    </source>
</evidence>
<evidence type="ECO:0000256" key="1">
    <source>
        <dbReference type="ARBA" id="ARBA00005051"/>
    </source>
</evidence>
<dbReference type="AlphaFoldDB" id="A0A381QE04"/>
<evidence type="ECO:0000259" key="8">
    <source>
        <dbReference type="PROSITE" id="PS00794"/>
    </source>
</evidence>
<dbReference type="GO" id="GO:0016301">
    <property type="term" value="F:kinase activity"/>
    <property type="evidence" value="ECO:0007669"/>
    <property type="project" value="UniProtKB-KW"/>
</dbReference>
<gene>
    <name evidence="9" type="ORF">METZ01_LOCUS29958</name>
</gene>
<sequence length="115" mass="12488">MVDGYQPRYLNQVVAVNTILDALQVVTELLAIESSLGRVREEKNASRTLDLDLLLHGDIVLEASGVTVPHPRLHERAFVLVPLAEIAADVVHPILDRTISDLADESDRSGISGIA</sequence>
<reference evidence="9" key="1">
    <citation type="submission" date="2018-05" db="EMBL/GenBank/DDBJ databases">
        <authorList>
            <person name="Lanie J.A."/>
            <person name="Ng W.-L."/>
            <person name="Kazmierczak K.M."/>
            <person name="Andrzejewski T.M."/>
            <person name="Davidsen T.M."/>
            <person name="Wayne K.J."/>
            <person name="Tettelin H."/>
            <person name="Glass J.I."/>
            <person name="Rusch D."/>
            <person name="Podicherti R."/>
            <person name="Tsui H.-C.T."/>
            <person name="Winkler M.E."/>
        </authorList>
    </citation>
    <scope>NUCLEOTIDE SEQUENCE</scope>
</reference>
<protein>
    <recommendedName>
        <fullName evidence="2">2-amino-4-hydroxy-6-hydroxymethyldihydropteridine diphosphokinase</fullName>
        <ecNumber evidence="2">2.7.6.3</ecNumber>
    </recommendedName>
</protein>
<dbReference type="CDD" id="cd00483">
    <property type="entry name" value="HPPK"/>
    <property type="match status" value="1"/>
</dbReference>
<dbReference type="Gene3D" id="3.30.70.560">
    <property type="entry name" value="7,8-Dihydro-6-hydroxymethylpterin-pyrophosphokinase HPPK"/>
    <property type="match status" value="1"/>
</dbReference>
<dbReference type="EMBL" id="UINC01001303">
    <property type="protein sequence ID" value="SUZ77104.1"/>
    <property type="molecule type" value="Genomic_DNA"/>
</dbReference>
<organism evidence="9">
    <name type="scientific">marine metagenome</name>
    <dbReference type="NCBI Taxonomy" id="408172"/>
    <lineage>
        <taxon>unclassified sequences</taxon>
        <taxon>metagenomes</taxon>
        <taxon>ecological metagenomes</taxon>
    </lineage>
</organism>
<accession>A0A381QE04</accession>
<evidence type="ECO:0000256" key="6">
    <source>
        <dbReference type="ARBA" id="ARBA00022840"/>
    </source>
</evidence>
<keyword evidence="6" id="KW-0067">ATP-binding</keyword>
<keyword evidence="4" id="KW-0547">Nucleotide-binding</keyword>
<dbReference type="GO" id="GO:0003848">
    <property type="term" value="F:2-amino-4-hydroxy-6-hydroxymethyldihydropteridine diphosphokinase activity"/>
    <property type="evidence" value="ECO:0007669"/>
    <property type="project" value="UniProtKB-EC"/>
</dbReference>
<evidence type="ECO:0000313" key="9">
    <source>
        <dbReference type="EMBL" id="SUZ77104.1"/>
    </source>
</evidence>
<evidence type="ECO:0000256" key="5">
    <source>
        <dbReference type="ARBA" id="ARBA00022777"/>
    </source>
</evidence>
<comment type="pathway">
    <text evidence="1">Cofactor biosynthesis; tetrahydrofolate biosynthesis; 2-amino-4-hydroxy-6-hydroxymethyl-7,8-dihydropteridine diphosphate from 7,8-dihydroneopterin triphosphate: step 4/4.</text>
</comment>
<dbReference type="PANTHER" id="PTHR43071">
    <property type="entry name" value="2-AMINO-4-HYDROXY-6-HYDROXYMETHYLDIHYDROPTERIDINE PYROPHOSPHOKINASE"/>
    <property type="match status" value="1"/>
</dbReference>